<dbReference type="InterPro" id="IPR029044">
    <property type="entry name" value="Nucleotide-diphossugar_trans"/>
</dbReference>
<dbReference type="InterPro" id="IPR050088">
    <property type="entry name" value="IspD/TarI_cytidylyltransf_bact"/>
</dbReference>
<dbReference type="NCBIfam" id="NF001186">
    <property type="entry name" value="PRK00155.2-3"/>
    <property type="match status" value="1"/>
</dbReference>
<comment type="function">
    <text evidence="3">Catalyzes the formation of 4-diphosphocytidyl-2-C-methyl-D-erythritol from CTP and 2-C-methyl-D-erythritol 4-phosphate (MEP).</text>
</comment>
<dbReference type="PANTHER" id="PTHR32125:SF4">
    <property type="entry name" value="2-C-METHYL-D-ERYTHRITOL 4-PHOSPHATE CYTIDYLYLTRANSFERASE, CHLOROPLASTIC"/>
    <property type="match status" value="1"/>
</dbReference>
<dbReference type="NCBIfam" id="TIGR00453">
    <property type="entry name" value="ispD"/>
    <property type="match status" value="1"/>
</dbReference>
<feature type="site" description="Transition state stabilizer" evidence="3">
    <location>
        <position position="16"/>
    </location>
</feature>
<dbReference type="Pfam" id="PF01128">
    <property type="entry name" value="IspD"/>
    <property type="match status" value="1"/>
</dbReference>
<dbReference type="AlphaFoldDB" id="A0AAE3H2W2"/>
<comment type="catalytic activity">
    <reaction evidence="3">
        <text>2-C-methyl-D-erythritol 4-phosphate + CTP + H(+) = 4-CDP-2-C-methyl-D-erythritol + diphosphate</text>
        <dbReference type="Rhea" id="RHEA:13429"/>
        <dbReference type="ChEBI" id="CHEBI:15378"/>
        <dbReference type="ChEBI" id="CHEBI:33019"/>
        <dbReference type="ChEBI" id="CHEBI:37563"/>
        <dbReference type="ChEBI" id="CHEBI:57823"/>
        <dbReference type="ChEBI" id="CHEBI:58262"/>
        <dbReference type="EC" id="2.7.7.60"/>
    </reaction>
</comment>
<dbReference type="CDD" id="cd02516">
    <property type="entry name" value="CDP-ME_synthetase"/>
    <property type="match status" value="1"/>
</dbReference>
<keyword evidence="1 3" id="KW-0808">Transferase</keyword>
<reference evidence="4 5" key="1">
    <citation type="submission" date="2018-11" db="EMBL/GenBank/DDBJ databases">
        <title>Novel bacteria species description.</title>
        <authorList>
            <person name="Han J.-H."/>
        </authorList>
    </citation>
    <scope>NUCLEOTIDE SEQUENCE [LARGE SCALE GENOMIC DNA]</scope>
    <source>
        <strain evidence="4 5">KCTC23259</strain>
    </source>
</reference>
<dbReference type="InterPro" id="IPR001228">
    <property type="entry name" value="IspD"/>
</dbReference>
<organism evidence="4 5">
    <name type="scientific">Lacihabitans soyangensis</name>
    <dbReference type="NCBI Taxonomy" id="869394"/>
    <lineage>
        <taxon>Bacteria</taxon>
        <taxon>Pseudomonadati</taxon>
        <taxon>Bacteroidota</taxon>
        <taxon>Cytophagia</taxon>
        <taxon>Cytophagales</taxon>
        <taxon>Leadbetterellaceae</taxon>
        <taxon>Lacihabitans</taxon>
    </lineage>
</organism>
<dbReference type="PANTHER" id="PTHR32125">
    <property type="entry name" value="2-C-METHYL-D-ERYTHRITOL 4-PHOSPHATE CYTIDYLYLTRANSFERASE, CHLOROPLASTIC"/>
    <property type="match status" value="1"/>
</dbReference>
<name>A0AAE3H2W2_9BACT</name>
<proteinExistence type="inferred from homology"/>
<evidence type="ECO:0000313" key="5">
    <source>
        <dbReference type="Proteomes" id="UP001204144"/>
    </source>
</evidence>
<dbReference type="GO" id="GO:0050518">
    <property type="term" value="F:2-C-methyl-D-erythritol 4-phosphate cytidylyltransferase activity"/>
    <property type="evidence" value="ECO:0007669"/>
    <property type="project" value="UniProtKB-UniRule"/>
</dbReference>
<evidence type="ECO:0000256" key="3">
    <source>
        <dbReference type="HAMAP-Rule" id="MF_00108"/>
    </source>
</evidence>
<dbReference type="GO" id="GO:0019288">
    <property type="term" value="P:isopentenyl diphosphate biosynthetic process, methylerythritol 4-phosphate pathway"/>
    <property type="evidence" value="ECO:0007669"/>
    <property type="project" value="UniProtKB-UniRule"/>
</dbReference>
<evidence type="ECO:0000256" key="1">
    <source>
        <dbReference type="ARBA" id="ARBA00022679"/>
    </source>
</evidence>
<feature type="site" description="Positions MEP for the nucleophilic attack" evidence="3">
    <location>
        <position position="207"/>
    </location>
</feature>
<dbReference type="InterPro" id="IPR034683">
    <property type="entry name" value="IspD/TarI"/>
</dbReference>
<evidence type="ECO:0000313" key="4">
    <source>
        <dbReference type="EMBL" id="MCP9763903.1"/>
    </source>
</evidence>
<keyword evidence="5" id="KW-1185">Reference proteome</keyword>
<protein>
    <recommendedName>
        <fullName evidence="3">2-C-methyl-D-erythritol 4-phosphate cytidylyltransferase</fullName>
        <ecNumber evidence="3">2.7.7.60</ecNumber>
    </recommendedName>
    <alternativeName>
        <fullName evidence="3">4-diphosphocytidyl-2C-methyl-D-erythritol synthase</fullName>
    </alternativeName>
    <alternativeName>
        <fullName evidence="3">MEP cytidylyltransferase</fullName>
        <shortName evidence="3">MCT</shortName>
    </alternativeName>
</protein>
<comment type="caution">
    <text evidence="4">The sequence shown here is derived from an EMBL/GenBank/DDBJ whole genome shotgun (WGS) entry which is preliminary data.</text>
</comment>
<evidence type="ECO:0000256" key="2">
    <source>
        <dbReference type="ARBA" id="ARBA00022695"/>
    </source>
</evidence>
<comment type="pathway">
    <text evidence="3">Isoprenoid biosynthesis; isopentenyl diphosphate biosynthesis via DXP pathway; isopentenyl diphosphate from 1-deoxy-D-xylulose 5-phosphate: step 2/6.</text>
</comment>
<comment type="similarity">
    <text evidence="3">Belongs to the IspD/TarI cytidylyltransferase family. IspD subfamily.</text>
</comment>
<dbReference type="RefSeq" id="WP_255037665.1">
    <property type="nucleotide sequence ID" value="NZ_RJUF01000045.1"/>
</dbReference>
<gene>
    <name evidence="3" type="primary">ispD</name>
    <name evidence="4" type="ORF">EGI31_13155</name>
</gene>
<dbReference type="EMBL" id="RJUF01000045">
    <property type="protein sequence ID" value="MCP9763903.1"/>
    <property type="molecule type" value="Genomic_DNA"/>
</dbReference>
<dbReference type="HAMAP" id="MF_00108">
    <property type="entry name" value="IspD"/>
    <property type="match status" value="1"/>
</dbReference>
<keyword evidence="2 3" id="KW-0548">Nucleotidyltransferase</keyword>
<dbReference type="EC" id="2.7.7.60" evidence="3"/>
<sequence length="225" mass="24996">MTNKYAIIVAGGSGSRMQSAIPKQFLHLGDKPILVHTIEKFLQIPHIQIVLALPADALEYWEKVGSIFFDDLSQIRTVEGGKTRFQSVKNALFSIEQNAGLVAVHDGVRPFVSSAIIQKSFEVAAQKKSAVVCVDSKDSVRLLDGNDNKSVDRKNVKLIQTPQTFDLELLKKAYQVDDNELFTDDASVVEHFGQKIFLIDGDYKNIKITSPEDMEIGGIFLKNSK</sequence>
<dbReference type="Proteomes" id="UP001204144">
    <property type="component" value="Unassembled WGS sequence"/>
</dbReference>
<dbReference type="SUPFAM" id="SSF53448">
    <property type="entry name" value="Nucleotide-diphospho-sugar transferases"/>
    <property type="match status" value="1"/>
</dbReference>
<feature type="site" description="Transition state stabilizer" evidence="3">
    <location>
        <position position="23"/>
    </location>
</feature>
<accession>A0AAE3H2W2</accession>
<feature type="site" description="Positions MEP for the nucleophilic attack" evidence="3">
    <location>
        <position position="153"/>
    </location>
</feature>
<dbReference type="FunFam" id="3.90.550.10:FF:000003">
    <property type="entry name" value="2-C-methyl-D-erythritol 4-phosphate cytidylyltransferase"/>
    <property type="match status" value="1"/>
</dbReference>
<keyword evidence="3" id="KW-0414">Isoprene biosynthesis</keyword>
<dbReference type="Gene3D" id="3.90.550.10">
    <property type="entry name" value="Spore Coat Polysaccharide Biosynthesis Protein SpsA, Chain A"/>
    <property type="match status" value="1"/>
</dbReference>